<accession>A0A553PC53</accession>
<evidence type="ECO:0000256" key="2">
    <source>
        <dbReference type="ARBA" id="ARBA00004532"/>
    </source>
</evidence>
<sequence length="202" mass="22737">MATITVASAPSFAPGFVELFGVRKNMPFSGTRGMTTWQMETTNNYLSIGWSVPYNRVLFDNLLMAGVNCEDPQRCFNQLYCKSQTWFQRKCFNKELNGSLKFSLFYCVEREVSDIGSLFHSRGTLTKGALRTNPGSCIRLMHGTAEDSAGSRSSWPRYLGIKGRRGLNRYQLNLVGEQFVRKDEVYPPNASVRSLSTSRPAS</sequence>
<keyword evidence="7" id="KW-1185">Reference proteome</keyword>
<dbReference type="Proteomes" id="UP000318571">
    <property type="component" value="Chromosome 2"/>
</dbReference>
<comment type="subcellular location">
    <subcellularLocation>
        <location evidence="2">Nematocyst</location>
    </subcellularLocation>
    <subcellularLocation>
        <location evidence="1">Target cell membrane</location>
    </subcellularLocation>
</comment>
<keyword evidence="3" id="KW-1052">Target cell membrane</keyword>
<keyword evidence="4" id="KW-1053">Target membrane</keyword>
<evidence type="ECO:0000313" key="7">
    <source>
        <dbReference type="Proteomes" id="UP000318571"/>
    </source>
</evidence>
<keyword evidence="5" id="KW-0166">Nematocyst</keyword>
<dbReference type="SUPFAM" id="SSF63724">
    <property type="entry name" value="Cytolysin/lectin"/>
    <property type="match status" value="1"/>
</dbReference>
<dbReference type="AlphaFoldDB" id="A0A553PC53"/>
<reference evidence="6 7" key="1">
    <citation type="journal article" date="2018" name="Nat. Ecol. Evol.">
        <title>Genomic signatures of mitonuclear coevolution across populations of Tigriopus californicus.</title>
        <authorList>
            <person name="Barreto F.S."/>
            <person name="Watson E.T."/>
            <person name="Lima T.G."/>
            <person name="Willett C.S."/>
            <person name="Edmands S."/>
            <person name="Li W."/>
            <person name="Burton R.S."/>
        </authorList>
    </citation>
    <scope>NUCLEOTIDE SEQUENCE [LARGE SCALE GENOMIC DNA]</scope>
    <source>
        <strain evidence="6 7">San Diego</strain>
    </source>
</reference>
<dbReference type="InterPro" id="IPR015926">
    <property type="entry name" value="Cytolysin/lectin"/>
</dbReference>
<evidence type="ECO:0000256" key="5">
    <source>
        <dbReference type="ARBA" id="ARBA00023331"/>
    </source>
</evidence>
<evidence type="ECO:0000256" key="3">
    <source>
        <dbReference type="ARBA" id="ARBA00022537"/>
    </source>
</evidence>
<dbReference type="Gene3D" id="2.60.270.20">
    <property type="entry name" value="Cytolysin/lectin"/>
    <property type="match status" value="1"/>
</dbReference>
<name>A0A553PC53_TIGCA</name>
<evidence type="ECO:0000256" key="4">
    <source>
        <dbReference type="ARBA" id="ARBA00023298"/>
    </source>
</evidence>
<dbReference type="GO" id="GO:0042151">
    <property type="term" value="C:nematocyst"/>
    <property type="evidence" value="ECO:0007669"/>
    <property type="project" value="UniProtKB-SubCell"/>
</dbReference>
<evidence type="ECO:0000256" key="1">
    <source>
        <dbReference type="ARBA" id="ARBA00004175"/>
    </source>
</evidence>
<proteinExistence type="predicted"/>
<dbReference type="EMBL" id="VCGU01000005">
    <property type="protein sequence ID" value="TRY75271.1"/>
    <property type="molecule type" value="Genomic_DNA"/>
</dbReference>
<dbReference type="GO" id="GO:0044218">
    <property type="term" value="C:other organism cell membrane"/>
    <property type="evidence" value="ECO:0007669"/>
    <property type="project" value="UniProtKB-KW"/>
</dbReference>
<keyword evidence="4" id="KW-0472">Membrane</keyword>
<protein>
    <submittedName>
        <fullName evidence="6">Uncharacterized protein</fullName>
    </submittedName>
</protein>
<evidence type="ECO:0000313" key="6">
    <source>
        <dbReference type="EMBL" id="TRY75271.1"/>
    </source>
</evidence>
<organism evidence="6 7">
    <name type="scientific">Tigriopus californicus</name>
    <name type="common">Marine copepod</name>
    <dbReference type="NCBI Taxonomy" id="6832"/>
    <lineage>
        <taxon>Eukaryota</taxon>
        <taxon>Metazoa</taxon>
        <taxon>Ecdysozoa</taxon>
        <taxon>Arthropoda</taxon>
        <taxon>Crustacea</taxon>
        <taxon>Multicrustacea</taxon>
        <taxon>Hexanauplia</taxon>
        <taxon>Copepoda</taxon>
        <taxon>Harpacticoida</taxon>
        <taxon>Harpacticidae</taxon>
        <taxon>Tigriopus</taxon>
    </lineage>
</organism>
<comment type="caution">
    <text evidence="6">The sequence shown here is derived from an EMBL/GenBank/DDBJ whole genome shotgun (WGS) entry which is preliminary data.</text>
</comment>
<gene>
    <name evidence="6" type="ORF">TCAL_16834</name>
</gene>